<keyword evidence="2" id="KW-1003">Cell membrane</keyword>
<dbReference type="Proteomes" id="UP000676325">
    <property type="component" value="Unassembled WGS sequence"/>
</dbReference>
<comment type="caution">
    <text evidence="10">The sequence shown here is derived from an EMBL/GenBank/DDBJ whole genome shotgun (WGS) entry which is preliminary data.</text>
</comment>
<keyword evidence="11" id="KW-1185">Reference proteome</keyword>
<keyword evidence="3 10" id="KW-0328">Glycosyltransferase</keyword>
<comment type="subcellular location">
    <subcellularLocation>
        <location evidence="1">Cell membrane</location>
        <topology evidence="1">Multi-pass membrane protein</topology>
    </subcellularLocation>
</comment>
<evidence type="ECO:0000313" key="10">
    <source>
        <dbReference type="EMBL" id="MBR7830155.1"/>
    </source>
</evidence>
<keyword evidence="7 8" id="KW-0472">Membrane</keyword>
<name>A0A941EGF7_9ACTN</name>
<evidence type="ECO:0000256" key="7">
    <source>
        <dbReference type="ARBA" id="ARBA00023136"/>
    </source>
</evidence>
<feature type="transmembrane region" description="Helical" evidence="8">
    <location>
        <begin position="245"/>
        <end position="274"/>
    </location>
</feature>
<accession>A0A941EGF7</accession>
<reference evidence="10" key="1">
    <citation type="submission" date="2021-04" db="EMBL/GenBank/DDBJ databases">
        <title>Genome based classification of Actinospica acidithermotolerans sp. nov., an actinobacterium isolated from an Indonesian hot spring.</title>
        <authorList>
            <person name="Kusuma A.B."/>
            <person name="Putra K.E."/>
            <person name="Nafisah S."/>
            <person name="Loh J."/>
            <person name="Nouioui I."/>
            <person name="Goodfellow M."/>
        </authorList>
    </citation>
    <scope>NUCLEOTIDE SEQUENCE</scope>
    <source>
        <strain evidence="10">MGRD01-02</strain>
    </source>
</reference>
<dbReference type="InterPro" id="IPR050297">
    <property type="entry name" value="LipidA_mod_glycosyltrf_83"/>
</dbReference>
<feature type="transmembrane region" description="Helical" evidence="8">
    <location>
        <begin position="331"/>
        <end position="353"/>
    </location>
</feature>
<dbReference type="EC" id="2.4.-.-" evidence="10"/>
<evidence type="ECO:0000256" key="5">
    <source>
        <dbReference type="ARBA" id="ARBA00022692"/>
    </source>
</evidence>
<sequence length="503" mass="55146">MRDNVDICGRRVTAPFARGPVLAIAAATGVVLTAVSGRFGYFGDELYFLASGRYHRAWGYADNPWLLPQLARYLDLLAPGSVVVMRLPAMLLTVLGVVLSALIAREFGGGRRAQTVAAAAFAVSPQLLGTGHLLMTCTIDPFCWVLVSWLVARWVRTRDDRLLLCTGLATAVAMQAKFLIVVLWLGLAVGALLAGPREILRRPLLWAGAATTVLITLPTLIWQQSHGWPYLLMSKVVSSQVDHAWGGRLAILPLAVLTAGAFVGAFLVFHGCYALMRAPELRDYRLFGWACLVVTVVFLVSAGRYYYFSGLYSVLFAASGTRIERRMPARWWRWVPTWPAFLVSAALALYLALPVRPDSPFTGSALVDYLPVSSIGWPQLALTTAAAYERLPAGVRAHTVVVGDTYWQASALDVFGRGDGLPRAYGVERGYWYMGQPPAATREVLYVGSDRNTIGRFFGSVHQVSTVRLAHVDAEAANQGVPIWLCAEPRGTWSQIWARMYQP</sequence>
<dbReference type="EMBL" id="JAGSOH010000117">
    <property type="protein sequence ID" value="MBR7830155.1"/>
    <property type="molecule type" value="Genomic_DNA"/>
</dbReference>
<feature type="transmembrane region" description="Helical" evidence="8">
    <location>
        <begin position="83"/>
        <end position="104"/>
    </location>
</feature>
<evidence type="ECO:0000256" key="8">
    <source>
        <dbReference type="SAM" id="Phobius"/>
    </source>
</evidence>
<feature type="transmembrane region" description="Helical" evidence="8">
    <location>
        <begin position="205"/>
        <end position="225"/>
    </location>
</feature>
<evidence type="ECO:0000256" key="6">
    <source>
        <dbReference type="ARBA" id="ARBA00022989"/>
    </source>
</evidence>
<feature type="transmembrane region" description="Helical" evidence="8">
    <location>
        <begin position="286"/>
        <end position="307"/>
    </location>
</feature>
<keyword evidence="5 8" id="KW-0812">Transmembrane</keyword>
<evidence type="ECO:0000256" key="2">
    <source>
        <dbReference type="ARBA" id="ARBA00022475"/>
    </source>
</evidence>
<gene>
    <name evidence="10" type="ORF">KDK95_27880</name>
</gene>
<dbReference type="PANTHER" id="PTHR33908">
    <property type="entry name" value="MANNOSYLTRANSFERASE YKCB-RELATED"/>
    <property type="match status" value="1"/>
</dbReference>
<evidence type="ECO:0000256" key="3">
    <source>
        <dbReference type="ARBA" id="ARBA00022676"/>
    </source>
</evidence>
<organism evidence="10 11">
    <name type="scientific">Actinospica acidithermotolerans</name>
    <dbReference type="NCBI Taxonomy" id="2828514"/>
    <lineage>
        <taxon>Bacteria</taxon>
        <taxon>Bacillati</taxon>
        <taxon>Actinomycetota</taxon>
        <taxon>Actinomycetes</taxon>
        <taxon>Catenulisporales</taxon>
        <taxon>Actinospicaceae</taxon>
        <taxon>Actinospica</taxon>
    </lineage>
</organism>
<evidence type="ECO:0000256" key="1">
    <source>
        <dbReference type="ARBA" id="ARBA00004651"/>
    </source>
</evidence>
<dbReference type="GO" id="GO:0009103">
    <property type="term" value="P:lipopolysaccharide biosynthetic process"/>
    <property type="evidence" value="ECO:0007669"/>
    <property type="project" value="UniProtKB-ARBA"/>
</dbReference>
<dbReference type="PANTHER" id="PTHR33908:SF11">
    <property type="entry name" value="MEMBRANE PROTEIN"/>
    <property type="match status" value="1"/>
</dbReference>
<feature type="domain" description="Glycosyltransferase RgtA/B/C/D-like" evidence="9">
    <location>
        <begin position="68"/>
        <end position="222"/>
    </location>
</feature>
<dbReference type="AlphaFoldDB" id="A0A941EGF7"/>
<evidence type="ECO:0000313" key="11">
    <source>
        <dbReference type="Proteomes" id="UP000676325"/>
    </source>
</evidence>
<keyword evidence="6 8" id="KW-1133">Transmembrane helix</keyword>
<dbReference type="InterPro" id="IPR038731">
    <property type="entry name" value="RgtA/B/C-like"/>
</dbReference>
<dbReference type="GO" id="GO:0005886">
    <property type="term" value="C:plasma membrane"/>
    <property type="evidence" value="ECO:0007669"/>
    <property type="project" value="UniProtKB-SubCell"/>
</dbReference>
<feature type="transmembrane region" description="Helical" evidence="8">
    <location>
        <begin position="172"/>
        <end position="193"/>
    </location>
</feature>
<evidence type="ECO:0000256" key="4">
    <source>
        <dbReference type="ARBA" id="ARBA00022679"/>
    </source>
</evidence>
<dbReference type="Pfam" id="PF13231">
    <property type="entry name" value="PMT_2"/>
    <property type="match status" value="1"/>
</dbReference>
<proteinExistence type="predicted"/>
<dbReference type="GO" id="GO:0016763">
    <property type="term" value="F:pentosyltransferase activity"/>
    <property type="evidence" value="ECO:0007669"/>
    <property type="project" value="TreeGrafter"/>
</dbReference>
<keyword evidence="4 10" id="KW-0808">Transferase</keyword>
<protein>
    <submittedName>
        <fullName evidence="10">Glycosyltransferase family 39 protein</fullName>
        <ecNumber evidence="10">2.4.-.-</ecNumber>
    </submittedName>
</protein>
<evidence type="ECO:0000259" key="9">
    <source>
        <dbReference type="Pfam" id="PF13231"/>
    </source>
</evidence>
<feature type="transmembrane region" description="Helical" evidence="8">
    <location>
        <begin position="21"/>
        <end position="41"/>
    </location>
</feature>